<feature type="compositionally biased region" description="Basic and acidic residues" evidence="1">
    <location>
        <begin position="12"/>
        <end position="29"/>
    </location>
</feature>
<feature type="compositionally biased region" description="Polar residues" evidence="1">
    <location>
        <begin position="54"/>
        <end position="68"/>
    </location>
</feature>
<protein>
    <submittedName>
        <fullName evidence="2">Uncharacterized protein</fullName>
    </submittedName>
</protein>
<organism evidence="2 3">
    <name type="scientific">Polyplosphaeria fusca</name>
    <dbReference type="NCBI Taxonomy" id="682080"/>
    <lineage>
        <taxon>Eukaryota</taxon>
        <taxon>Fungi</taxon>
        <taxon>Dikarya</taxon>
        <taxon>Ascomycota</taxon>
        <taxon>Pezizomycotina</taxon>
        <taxon>Dothideomycetes</taxon>
        <taxon>Pleosporomycetidae</taxon>
        <taxon>Pleosporales</taxon>
        <taxon>Tetraplosphaeriaceae</taxon>
        <taxon>Polyplosphaeria</taxon>
    </lineage>
</organism>
<evidence type="ECO:0000313" key="2">
    <source>
        <dbReference type="EMBL" id="KAF2729524.1"/>
    </source>
</evidence>
<reference evidence="2" key="1">
    <citation type="journal article" date="2020" name="Stud. Mycol.">
        <title>101 Dothideomycetes genomes: a test case for predicting lifestyles and emergence of pathogens.</title>
        <authorList>
            <person name="Haridas S."/>
            <person name="Albert R."/>
            <person name="Binder M."/>
            <person name="Bloem J."/>
            <person name="Labutti K."/>
            <person name="Salamov A."/>
            <person name="Andreopoulos B."/>
            <person name="Baker S."/>
            <person name="Barry K."/>
            <person name="Bills G."/>
            <person name="Bluhm B."/>
            <person name="Cannon C."/>
            <person name="Castanera R."/>
            <person name="Culley D."/>
            <person name="Daum C."/>
            <person name="Ezra D."/>
            <person name="Gonzalez J."/>
            <person name="Henrissat B."/>
            <person name="Kuo A."/>
            <person name="Liang C."/>
            <person name="Lipzen A."/>
            <person name="Lutzoni F."/>
            <person name="Magnuson J."/>
            <person name="Mondo S."/>
            <person name="Nolan M."/>
            <person name="Ohm R."/>
            <person name="Pangilinan J."/>
            <person name="Park H.-J."/>
            <person name="Ramirez L."/>
            <person name="Alfaro M."/>
            <person name="Sun H."/>
            <person name="Tritt A."/>
            <person name="Yoshinaga Y."/>
            <person name="Zwiers L.-H."/>
            <person name="Turgeon B."/>
            <person name="Goodwin S."/>
            <person name="Spatafora J."/>
            <person name="Crous P."/>
            <person name="Grigoriev I."/>
        </authorList>
    </citation>
    <scope>NUCLEOTIDE SEQUENCE</scope>
    <source>
        <strain evidence="2">CBS 125425</strain>
    </source>
</reference>
<dbReference type="AlphaFoldDB" id="A0A9P4UWP6"/>
<accession>A0A9P4UWP6</accession>
<feature type="region of interest" description="Disordered" evidence="1">
    <location>
        <begin position="1"/>
        <end position="71"/>
    </location>
</feature>
<evidence type="ECO:0000313" key="3">
    <source>
        <dbReference type="Proteomes" id="UP000799444"/>
    </source>
</evidence>
<sequence>MGWIWGNGESSTAKDKLDPSLRDFLEKEAPTGTKAPSLPSPPKPARKPDEPSKPEQNNTPESSRSGVPSESHFPDGRYAHLWKGYVPQNALEAQGVSEQEKLKDIVEAYNDRKATLGQAALENCAFEYLEQYNCFKSPGLWQTATLCHAESQKFNRCYDLQVKFLKALGYLSTAGGPAQDERVQMHADKLYQQMMEQQRLVAQAKEEGTPIPKFESVLSQQNIARAISNAPVKNRLADEVRAEQDAEQAHENDIWSLIKPESRAEYEKKIGELPVEDQEFERKAFLGELRSKQGLTKKVEEAFVEERLNRMRRRDAGQATLGDTIKRWWGWG</sequence>
<keyword evidence="3" id="KW-1185">Reference proteome</keyword>
<evidence type="ECO:0000256" key="1">
    <source>
        <dbReference type="SAM" id="MobiDB-lite"/>
    </source>
</evidence>
<proteinExistence type="predicted"/>
<dbReference type="Proteomes" id="UP000799444">
    <property type="component" value="Unassembled WGS sequence"/>
</dbReference>
<dbReference type="OrthoDB" id="2103031at2759"/>
<dbReference type="EMBL" id="ML996243">
    <property type="protein sequence ID" value="KAF2729524.1"/>
    <property type="molecule type" value="Genomic_DNA"/>
</dbReference>
<comment type="caution">
    <text evidence="2">The sequence shown here is derived from an EMBL/GenBank/DDBJ whole genome shotgun (WGS) entry which is preliminary data.</text>
</comment>
<name>A0A9P4UWP6_9PLEO</name>
<gene>
    <name evidence="2" type="ORF">EJ04DRAFT_580595</name>
</gene>